<dbReference type="Pfam" id="PF00037">
    <property type="entry name" value="Fer4"/>
    <property type="match status" value="1"/>
</dbReference>
<gene>
    <name evidence="6" type="ordered locus">Amet_0993</name>
</gene>
<dbReference type="InterPro" id="IPR017896">
    <property type="entry name" value="4Fe4S_Fe-S-bd"/>
</dbReference>
<keyword evidence="4" id="KW-0411">Iron-sulfur</keyword>
<evidence type="ECO:0000256" key="1">
    <source>
        <dbReference type="ARBA" id="ARBA00022485"/>
    </source>
</evidence>
<dbReference type="InterPro" id="IPR050572">
    <property type="entry name" value="Fe-S_Ferredoxin"/>
</dbReference>
<dbReference type="PROSITE" id="PS51379">
    <property type="entry name" value="4FE4S_FER_2"/>
    <property type="match status" value="3"/>
</dbReference>
<dbReference type="OrthoDB" id="9672at2"/>
<dbReference type="PANTHER" id="PTHR43687">
    <property type="entry name" value="ADENYLYLSULFATE REDUCTASE, BETA SUBUNIT"/>
    <property type="match status" value="1"/>
</dbReference>
<dbReference type="KEGG" id="amt:Amet_0993"/>
<dbReference type="STRING" id="293826.Amet_0993"/>
<feature type="domain" description="4Fe-4S ferredoxin-type" evidence="5">
    <location>
        <begin position="250"/>
        <end position="278"/>
    </location>
</feature>
<evidence type="ECO:0000256" key="3">
    <source>
        <dbReference type="ARBA" id="ARBA00023004"/>
    </source>
</evidence>
<dbReference type="eggNOG" id="COG1148">
    <property type="taxonomic scope" value="Bacteria"/>
</dbReference>
<keyword evidence="3" id="KW-0408">Iron</keyword>
<protein>
    <submittedName>
        <fullName evidence="6">4Fe-4S ferredoxin, iron-sulfur binding domain protein</fullName>
    </submittedName>
</protein>
<reference evidence="7" key="1">
    <citation type="journal article" date="2016" name="Genome Announc.">
        <title>Complete genome sequence of Alkaliphilus metalliredigens strain QYMF, an alkaliphilic and metal-reducing bacterium isolated from borax-contaminated leachate ponds.</title>
        <authorList>
            <person name="Hwang C."/>
            <person name="Copeland A."/>
            <person name="Lucas S."/>
            <person name="Lapidus A."/>
            <person name="Barry K."/>
            <person name="Detter J.C."/>
            <person name="Glavina Del Rio T."/>
            <person name="Hammon N."/>
            <person name="Israni S."/>
            <person name="Dalin E."/>
            <person name="Tice H."/>
            <person name="Pitluck S."/>
            <person name="Chertkov O."/>
            <person name="Brettin T."/>
            <person name="Bruce D."/>
            <person name="Han C."/>
            <person name="Schmutz J."/>
            <person name="Larimer F."/>
            <person name="Land M.L."/>
            <person name="Hauser L."/>
            <person name="Kyrpides N."/>
            <person name="Mikhailova N."/>
            <person name="Ye Q."/>
            <person name="Zhou J."/>
            <person name="Richardson P."/>
            <person name="Fields M.W."/>
        </authorList>
    </citation>
    <scope>NUCLEOTIDE SEQUENCE [LARGE SCALE GENOMIC DNA]</scope>
    <source>
        <strain evidence="7">QYMF</strain>
    </source>
</reference>
<accession>A6TLZ2</accession>
<dbReference type="AlphaFoldDB" id="A6TLZ2"/>
<dbReference type="PANTHER" id="PTHR43687:SF1">
    <property type="entry name" value="FERREDOXIN III"/>
    <property type="match status" value="1"/>
</dbReference>
<dbReference type="GO" id="GO:0046872">
    <property type="term" value="F:metal ion binding"/>
    <property type="evidence" value="ECO:0007669"/>
    <property type="project" value="UniProtKB-KW"/>
</dbReference>
<feature type="domain" description="4Fe-4S ferredoxin-type" evidence="5">
    <location>
        <begin position="50"/>
        <end position="79"/>
    </location>
</feature>
<keyword evidence="7" id="KW-1185">Reference proteome</keyword>
<evidence type="ECO:0000256" key="4">
    <source>
        <dbReference type="ARBA" id="ARBA00023014"/>
    </source>
</evidence>
<dbReference type="EMBL" id="CP000724">
    <property type="protein sequence ID" value="ABR47210.1"/>
    <property type="molecule type" value="Genomic_DNA"/>
</dbReference>
<organism evidence="6 7">
    <name type="scientific">Alkaliphilus metalliredigens (strain QYMF)</name>
    <dbReference type="NCBI Taxonomy" id="293826"/>
    <lineage>
        <taxon>Bacteria</taxon>
        <taxon>Bacillati</taxon>
        <taxon>Bacillota</taxon>
        <taxon>Clostridia</taxon>
        <taxon>Peptostreptococcales</taxon>
        <taxon>Natronincolaceae</taxon>
        <taxon>Alkaliphilus</taxon>
    </lineage>
</organism>
<dbReference type="InterPro" id="IPR017900">
    <property type="entry name" value="4Fe4S_Fe_S_CS"/>
</dbReference>
<dbReference type="SUPFAM" id="SSF54862">
    <property type="entry name" value="4Fe-4S ferredoxins"/>
    <property type="match status" value="1"/>
</dbReference>
<dbReference type="Pfam" id="PF12838">
    <property type="entry name" value="Fer4_7"/>
    <property type="match status" value="1"/>
</dbReference>
<sequence>MLMKYLMQKLIIENYSSIDKKRCLYQRNQAEPCRICQDHCPSEAISLTKSCVEIDEEVCKGCGICKSTCPSQAITLKEFGEEKNLQNLNPNEVVLIGCKQETSEGNILFPCLNGLHKEYLVILMLLMKGKRIYFNVSQCENCYIEKGCHYFIQALTKAETVINGLGMDANISLIYHKEDLPSYTTQVMSRRELFTLFKDGSVHMTLDATSSILGKNNVKDFRTRNLLVDMLKEENDLNKEAPHHFESLFTTWSLDSKCNGCGLCEAVCPWKAWQIERSDEVNISHHARRCRSCTLCHELCPQKAINKDAFSLNLLAGAAVKTTIPLVKCHNCNKKYVQKTSEQQLCNTCSKRKKLKKSVI</sequence>
<evidence type="ECO:0000259" key="5">
    <source>
        <dbReference type="PROSITE" id="PS51379"/>
    </source>
</evidence>
<dbReference type="PROSITE" id="PS00198">
    <property type="entry name" value="4FE4S_FER_1"/>
    <property type="match status" value="3"/>
</dbReference>
<evidence type="ECO:0000313" key="7">
    <source>
        <dbReference type="Proteomes" id="UP000001572"/>
    </source>
</evidence>
<dbReference type="Proteomes" id="UP000001572">
    <property type="component" value="Chromosome"/>
</dbReference>
<name>A6TLZ2_ALKMQ</name>
<evidence type="ECO:0000313" key="6">
    <source>
        <dbReference type="EMBL" id="ABR47210.1"/>
    </source>
</evidence>
<keyword evidence="2" id="KW-0479">Metal-binding</keyword>
<proteinExistence type="predicted"/>
<feature type="domain" description="4Fe-4S ferredoxin-type" evidence="5">
    <location>
        <begin position="281"/>
        <end position="310"/>
    </location>
</feature>
<keyword evidence="1" id="KW-0004">4Fe-4S</keyword>
<dbReference type="eggNOG" id="COG1143">
    <property type="taxonomic scope" value="Bacteria"/>
</dbReference>
<evidence type="ECO:0000256" key="2">
    <source>
        <dbReference type="ARBA" id="ARBA00022723"/>
    </source>
</evidence>
<dbReference type="GO" id="GO:0051539">
    <property type="term" value="F:4 iron, 4 sulfur cluster binding"/>
    <property type="evidence" value="ECO:0007669"/>
    <property type="project" value="UniProtKB-KW"/>
</dbReference>
<dbReference type="Gene3D" id="3.30.70.20">
    <property type="match status" value="2"/>
</dbReference>
<dbReference type="HOGENOM" id="CLU_048087_0_0_9"/>